<evidence type="ECO:0000313" key="10">
    <source>
        <dbReference type="Proteomes" id="UP001285441"/>
    </source>
</evidence>
<evidence type="ECO:0000256" key="2">
    <source>
        <dbReference type="ARBA" id="ARBA00022741"/>
    </source>
</evidence>
<dbReference type="GO" id="GO:0016887">
    <property type="term" value="F:ATP hydrolysis activity"/>
    <property type="evidence" value="ECO:0007669"/>
    <property type="project" value="TreeGrafter"/>
</dbReference>
<gene>
    <name evidence="9" type="ORF">B0H63DRAFT_508410</name>
</gene>
<dbReference type="GO" id="GO:0005524">
    <property type="term" value="F:ATP binding"/>
    <property type="evidence" value="ECO:0007669"/>
    <property type="project" value="UniProtKB-UniRule"/>
</dbReference>
<comment type="similarity">
    <text evidence="5">Belongs to the TRAFAC class myosin-kinesin ATPase superfamily. Kinesin family.</text>
</comment>
<protein>
    <submittedName>
        <fullName evidence="9">P-loop containing nucleoside triphosphate hydrolase protein</fullName>
    </submittedName>
</protein>
<dbReference type="GO" id="GO:0005634">
    <property type="term" value="C:nucleus"/>
    <property type="evidence" value="ECO:0007669"/>
    <property type="project" value="TreeGrafter"/>
</dbReference>
<dbReference type="PANTHER" id="PTHR24115:SF1008">
    <property type="entry name" value="KINESIN-LIKE PROTEIN SUBITO"/>
    <property type="match status" value="1"/>
</dbReference>
<evidence type="ECO:0000256" key="3">
    <source>
        <dbReference type="ARBA" id="ARBA00022840"/>
    </source>
</evidence>
<evidence type="ECO:0000256" key="6">
    <source>
        <dbReference type="SAM" id="Coils"/>
    </source>
</evidence>
<keyword evidence="9" id="KW-0378">Hydrolase</keyword>
<dbReference type="AlphaFoldDB" id="A0AAE0P0Z7"/>
<keyword evidence="4 5" id="KW-0505">Motor protein</keyword>
<dbReference type="PRINTS" id="PR00380">
    <property type="entry name" value="KINESINHEAVY"/>
</dbReference>
<dbReference type="GO" id="GO:0003777">
    <property type="term" value="F:microtubule motor activity"/>
    <property type="evidence" value="ECO:0007669"/>
    <property type="project" value="InterPro"/>
</dbReference>
<feature type="region of interest" description="Disordered" evidence="7">
    <location>
        <begin position="689"/>
        <end position="767"/>
    </location>
</feature>
<dbReference type="GO" id="GO:0005871">
    <property type="term" value="C:kinesin complex"/>
    <property type="evidence" value="ECO:0007669"/>
    <property type="project" value="TreeGrafter"/>
</dbReference>
<evidence type="ECO:0000256" key="4">
    <source>
        <dbReference type="ARBA" id="ARBA00023175"/>
    </source>
</evidence>
<dbReference type="SUPFAM" id="SSF52540">
    <property type="entry name" value="P-loop containing nucleoside triphosphate hydrolases"/>
    <property type="match status" value="1"/>
</dbReference>
<feature type="coiled-coil region" evidence="6">
    <location>
        <begin position="660"/>
        <end position="687"/>
    </location>
</feature>
<feature type="compositionally biased region" description="Basic and acidic residues" evidence="7">
    <location>
        <begin position="732"/>
        <end position="749"/>
    </location>
</feature>
<accession>A0AAE0P0Z7</accession>
<dbReference type="Proteomes" id="UP001285441">
    <property type="component" value="Unassembled WGS sequence"/>
</dbReference>
<feature type="binding site" evidence="5">
    <location>
        <begin position="115"/>
        <end position="122"/>
    </location>
    <ligand>
        <name>ATP</name>
        <dbReference type="ChEBI" id="CHEBI:30616"/>
    </ligand>
</feature>
<dbReference type="Gene3D" id="3.40.850.10">
    <property type="entry name" value="Kinesin motor domain"/>
    <property type="match status" value="1"/>
</dbReference>
<dbReference type="FunFam" id="3.40.850.10:FF:000091">
    <property type="entry name" value="Kinesin family protein"/>
    <property type="match status" value="1"/>
</dbReference>
<feature type="region of interest" description="Disordered" evidence="7">
    <location>
        <begin position="191"/>
        <end position="233"/>
    </location>
</feature>
<sequence>MDRESNMSSAMAQKAHNLFQVYLRLRPSQGGSSTTGERFLAVEEPEAHHTAPKHITLNPPNDRRRAVEKFAFTQVFEEDATQLDVFHCTGVANLVEGVLAPHGGEGTDALLATLGVTGSGKTHTMLGSRSQRGLTQLALDVIFRSLGHNILDCGSDPTLEHSIGASDGSEATVFSASAFLDNVYADPSATMRASSRAPTPMIGESFGPTPTPSRRLHRPSVFPQQPDVSSLSVSCDPSAEYAVVISMYEVYNDRIFDLLTPPIKSVATKEYRRRPLLFKSTETSSDRKVVAGLRKVVCGTLNQALMVLEAGLHERRVAGTGSNSVSSRSHGFFCVEVRKRPKSSRRHAYDAPWGGSALTIVDLAGSERAKDAKTGGATLAEAGKINESLMYLGQCLQMQSDAASKDKPNLVPFRQCKLTELLFSNCFPSTSSYSTARHRNPQKAVMIVTADPNGDYNATSQILRYSALAREVTVPRIPSLTQTILTNVAPAPAPQLLSSSPVGSPPLHHRPFFPPGSTAGAYAPQSSPNIDRTFSPMSNAGSDCHRTTMEVAALEIARLSEELDYLREAFETERAARQEAESHLLSMEDRMIELEQAIREDCTSEFERRLDIEMARWRGNMQVEMERGEEHWGRKIEVFERTLAATAPQDENMLDDLEDEDKENVLLEDINQENDRLRRENEILRRELVGMSPSKRAPLQERNSDVVPNKGGAEAAPGSPRPNPRNGNSKPLNDDGNLRRRLENLRVSDDLGSVRSSAGSTSPTKKVRKLAAKRWDGVLDDELF</sequence>
<name>A0AAE0P0Z7_9PEZI</name>
<reference evidence="9" key="2">
    <citation type="submission" date="2023-06" db="EMBL/GenBank/DDBJ databases">
        <authorList>
            <consortium name="Lawrence Berkeley National Laboratory"/>
            <person name="Haridas S."/>
            <person name="Hensen N."/>
            <person name="Bonometti L."/>
            <person name="Westerberg I."/>
            <person name="Brannstrom I.O."/>
            <person name="Guillou S."/>
            <person name="Cros-Aarteil S."/>
            <person name="Calhoun S."/>
            <person name="Kuo A."/>
            <person name="Mondo S."/>
            <person name="Pangilinan J."/>
            <person name="Riley R."/>
            <person name="LaButti K."/>
            <person name="Andreopoulos B."/>
            <person name="Lipzen A."/>
            <person name="Chen C."/>
            <person name="Yanf M."/>
            <person name="Daum C."/>
            <person name="Ng V."/>
            <person name="Clum A."/>
            <person name="Steindorff A."/>
            <person name="Ohm R."/>
            <person name="Martin F."/>
            <person name="Silar P."/>
            <person name="Natvig D."/>
            <person name="Lalanne C."/>
            <person name="Gautier V."/>
            <person name="Ament-velasquez S.L."/>
            <person name="Kruys A."/>
            <person name="Hutchinson M.I."/>
            <person name="Powell A.J."/>
            <person name="Barry K."/>
            <person name="Miller A.N."/>
            <person name="Grigoriev I.V."/>
            <person name="Debuchy R."/>
            <person name="Gladieux P."/>
            <person name="Thoren M.H."/>
            <person name="Johannesson H."/>
        </authorList>
    </citation>
    <scope>NUCLEOTIDE SEQUENCE</scope>
    <source>
        <strain evidence="9">CBS 232.78</strain>
    </source>
</reference>
<dbReference type="PANTHER" id="PTHR24115">
    <property type="entry name" value="KINESIN-RELATED"/>
    <property type="match status" value="1"/>
</dbReference>
<evidence type="ECO:0000256" key="5">
    <source>
        <dbReference type="PROSITE-ProRule" id="PRU00283"/>
    </source>
</evidence>
<reference evidence="9" key="1">
    <citation type="journal article" date="2023" name="Mol. Phylogenet. Evol.">
        <title>Genome-scale phylogeny and comparative genomics of the fungal order Sordariales.</title>
        <authorList>
            <person name="Hensen N."/>
            <person name="Bonometti L."/>
            <person name="Westerberg I."/>
            <person name="Brannstrom I.O."/>
            <person name="Guillou S."/>
            <person name="Cros-Aarteil S."/>
            <person name="Calhoun S."/>
            <person name="Haridas S."/>
            <person name="Kuo A."/>
            <person name="Mondo S."/>
            <person name="Pangilinan J."/>
            <person name="Riley R."/>
            <person name="LaButti K."/>
            <person name="Andreopoulos B."/>
            <person name="Lipzen A."/>
            <person name="Chen C."/>
            <person name="Yan M."/>
            <person name="Daum C."/>
            <person name="Ng V."/>
            <person name="Clum A."/>
            <person name="Steindorff A."/>
            <person name="Ohm R.A."/>
            <person name="Martin F."/>
            <person name="Silar P."/>
            <person name="Natvig D.O."/>
            <person name="Lalanne C."/>
            <person name="Gautier V."/>
            <person name="Ament-Velasquez S.L."/>
            <person name="Kruys A."/>
            <person name="Hutchinson M.I."/>
            <person name="Powell A.J."/>
            <person name="Barry K."/>
            <person name="Miller A.N."/>
            <person name="Grigoriev I.V."/>
            <person name="Debuchy R."/>
            <person name="Gladieux P."/>
            <person name="Hiltunen Thoren M."/>
            <person name="Johannesson H."/>
        </authorList>
    </citation>
    <scope>NUCLEOTIDE SEQUENCE</scope>
    <source>
        <strain evidence="9">CBS 232.78</strain>
    </source>
</reference>
<organism evidence="9 10">
    <name type="scientific">Podospora didyma</name>
    <dbReference type="NCBI Taxonomy" id="330526"/>
    <lineage>
        <taxon>Eukaryota</taxon>
        <taxon>Fungi</taxon>
        <taxon>Dikarya</taxon>
        <taxon>Ascomycota</taxon>
        <taxon>Pezizomycotina</taxon>
        <taxon>Sordariomycetes</taxon>
        <taxon>Sordariomycetidae</taxon>
        <taxon>Sordariales</taxon>
        <taxon>Podosporaceae</taxon>
        <taxon>Podospora</taxon>
    </lineage>
</organism>
<dbReference type="GO" id="GO:0007018">
    <property type="term" value="P:microtubule-based movement"/>
    <property type="evidence" value="ECO:0007669"/>
    <property type="project" value="InterPro"/>
</dbReference>
<feature type="compositionally biased region" description="Polar residues" evidence="7">
    <location>
        <begin position="754"/>
        <end position="764"/>
    </location>
</feature>
<feature type="compositionally biased region" description="Polar residues" evidence="7">
    <location>
        <begin position="222"/>
        <end position="233"/>
    </location>
</feature>
<keyword evidence="1" id="KW-0493">Microtubule</keyword>
<dbReference type="PROSITE" id="PS50067">
    <property type="entry name" value="KINESIN_MOTOR_2"/>
    <property type="match status" value="1"/>
</dbReference>
<evidence type="ECO:0000256" key="1">
    <source>
        <dbReference type="ARBA" id="ARBA00022701"/>
    </source>
</evidence>
<proteinExistence type="inferred from homology"/>
<dbReference type="SMART" id="SM00129">
    <property type="entry name" value="KISc"/>
    <property type="match status" value="1"/>
</dbReference>
<evidence type="ECO:0000313" key="9">
    <source>
        <dbReference type="EMBL" id="KAK3391232.1"/>
    </source>
</evidence>
<dbReference type="InterPro" id="IPR027640">
    <property type="entry name" value="Kinesin-like_fam"/>
</dbReference>
<keyword evidence="10" id="KW-1185">Reference proteome</keyword>
<evidence type="ECO:0000256" key="7">
    <source>
        <dbReference type="SAM" id="MobiDB-lite"/>
    </source>
</evidence>
<dbReference type="GO" id="GO:0005874">
    <property type="term" value="C:microtubule"/>
    <property type="evidence" value="ECO:0007669"/>
    <property type="project" value="UniProtKB-KW"/>
</dbReference>
<comment type="caution">
    <text evidence="9">The sequence shown here is derived from an EMBL/GenBank/DDBJ whole genome shotgun (WGS) entry which is preliminary data.</text>
</comment>
<keyword evidence="3 5" id="KW-0067">ATP-binding</keyword>
<evidence type="ECO:0000259" key="8">
    <source>
        <dbReference type="PROSITE" id="PS50067"/>
    </source>
</evidence>
<keyword evidence="6" id="KW-0175">Coiled coil</keyword>
<feature type="coiled-coil region" evidence="6">
    <location>
        <begin position="549"/>
        <end position="597"/>
    </location>
</feature>
<keyword evidence="2 5" id="KW-0547">Nucleotide-binding</keyword>
<dbReference type="InterPro" id="IPR027417">
    <property type="entry name" value="P-loop_NTPase"/>
</dbReference>
<dbReference type="EMBL" id="JAULSW010000002">
    <property type="protein sequence ID" value="KAK3391232.1"/>
    <property type="molecule type" value="Genomic_DNA"/>
</dbReference>
<dbReference type="InterPro" id="IPR036961">
    <property type="entry name" value="Kinesin_motor_dom_sf"/>
</dbReference>
<dbReference type="InterPro" id="IPR001752">
    <property type="entry name" value="Kinesin_motor_dom"/>
</dbReference>
<dbReference type="GO" id="GO:0008017">
    <property type="term" value="F:microtubule binding"/>
    <property type="evidence" value="ECO:0007669"/>
    <property type="project" value="InterPro"/>
</dbReference>
<feature type="domain" description="Kinesin motor" evidence="8">
    <location>
        <begin position="18"/>
        <end position="472"/>
    </location>
</feature>
<dbReference type="FunFam" id="3.40.850.10:FF:000120">
    <property type="entry name" value="Kinesin family protein"/>
    <property type="match status" value="1"/>
</dbReference>
<dbReference type="Pfam" id="PF00225">
    <property type="entry name" value="Kinesin"/>
    <property type="match status" value="1"/>
</dbReference>